<feature type="region of interest" description="Disordered" evidence="1">
    <location>
        <begin position="67"/>
        <end position="95"/>
    </location>
</feature>
<comment type="caution">
    <text evidence="2">The sequence shown here is derived from an EMBL/GenBank/DDBJ whole genome shotgun (WGS) entry which is preliminary data.</text>
</comment>
<accession>A0A1R2AM82</accession>
<keyword evidence="3" id="KW-1185">Reference proteome</keyword>
<name>A0A1R2AM82_9CILI</name>
<organism evidence="2 3">
    <name type="scientific">Stentor coeruleus</name>
    <dbReference type="NCBI Taxonomy" id="5963"/>
    <lineage>
        <taxon>Eukaryota</taxon>
        <taxon>Sar</taxon>
        <taxon>Alveolata</taxon>
        <taxon>Ciliophora</taxon>
        <taxon>Postciliodesmatophora</taxon>
        <taxon>Heterotrichea</taxon>
        <taxon>Heterotrichida</taxon>
        <taxon>Stentoridae</taxon>
        <taxon>Stentor</taxon>
    </lineage>
</organism>
<evidence type="ECO:0000256" key="1">
    <source>
        <dbReference type="SAM" id="MobiDB-lite"/>
    </source>
</evidence>
<dbReference type="EMBL" id="MPUH01002018">
    <property type="protein sequence ID" value="OMJ65641.1"/>
    <property type="molecule type" value="Genomic_DNA"/>
</dbReference>
<dbReference type="Proteomes" id="UP000187209">
    <property type="component" value="Unassembled WGS sequence"/>
</dbReference>
<evidence type="ECO:0000313" key="2">
    <source>
        <dbReference type="EMBL" id="OMJ65641.1"/>
    </source>
</evidence>
<proteinExistence type="predicted"/>
<protein>
    <submittedName>
        <fullName evidence="2">Uncharacterized protein</fullName>
    </submittedName>
</protein>
<reference evidence="2 3" key="1">
    <citation type="submission" date="2016-11" db="EMBL/GenBank/DDBJ databases">
        <title>The macronuclear genome of Stentor coeruleus: a giant cell with tiny introns.</title>
        <authorList>
            <person name="Slabodnick M."/>
            <person name="Ruby J.G."/>
            <person name="Reiff S.B."/>
            <person name="Swart E.C."/>
            <person name="Gosai S."/>
            <person name="Prabakaran S."/>
            <person name="Witkowska E."/>
            <person name="Larue G.E."/>
            <person name="Fisher S."/>
            <person name="Freeman R.M."/>
            <person name="Gunawardena J."/>
            <person name="Chu W."/>
            <person name="Stover N.A."/>
            <person name="Gregory B.D."/>
            <person name="Nowacki M."/>
            <person name="Derisi J."/>
            <person name="Roy S.W."/>
            <person name="Marshall W.F."/>
            <person name="Sood P."/>
        </authorList>
    </citation>
    <scope>NUCLEOTIDE SEQUENCE [LARGE SCALE GENOMIC DNA]</scope>
    <source>
        <strain evidence="2">WM001</strain>
    </source>
</reference>
<dbReference type="AlphaFoldDB" id="A0A1R2AM82"/>
<feature type="compositionally biased region" description="Polar residues" evidence="1">
    <location>
        <begin position="84"/>
        <end position="95"/>
    </location>
</feature>
<gene>
    <name evidence="2" type="ORF">SteCoe_37863</name>
</gene>
<sequence length="187" mass="22008">MDANLSNEEHAKKSTIYLKIRRRTEDNKALIPSNINIQRRSTLHTRIEKPFDEAYNNSPRTRIAKMRAARQTPESKEGVPRPFSSMSPSSWRNNQKNFTFETQNRMRKEILSKVSSLCENERKNTHALLLKITNFKKSIDQHFSFISNFRSDPYSTFDNSLQNKSFKAPFHKGKTHTRQKENFLENN</sequence>
<evidence type="ECO:0000313" key="3">
    <source>
        <dbReference type="Proteomes" id="UP000187209"/>
    </source>
</evidence>